<accession>A0A0B6ZBM8</accession>
<protein>
    <submittedName>
        <fullName evidence="1">Uncharacterized protein</fullName>
    </submittedName>
</protein>
<feature type="non-terminal residue" evidence="1">
    <location>
        <position position="79"/>
    </location>
</feature>
<proteinExistence type="predicted"/>
<evidence type="ECO:0000313" key="1">
    <source>
        <dbReference type="EMBL" id="CEK65878.1"/>
    </source>
</evidence>
<name>A0A0B6ZBM8_9EUPU</name>
<gene>
    <name evidence="1" type="primary">ORF56597</name>
</gene>
<feature type="non-terminal residue" evidence="1">
    <location>
        <position position="1"/>
    </location>
</feature>
<dbReference type="EMBL" id="HACG01019013">
    <property type="protein sequence ID" value="CEK65878.1"/>
    <property type="molecule type" value="Transcribed_RNA"/>
</dbReference>
<organism evidence="1">
    <name type="scientific">Arion vulgaris</name>
    <dbReference type="NCBI Taxonomy" id="1028688"/>
    <lineage>
        <taxon>Eukaryota</taxon>
        <taxon>Metazoa</taxon>
        <taxon>Spiralia</taxon>
        <taxon>Lophotrochozoa</taxon>
        <taxon>Mollusca</taxon>
        <taxon>Gastropoda</taxon>
        <taxon>Heterobranchia</taxon>
        <taxon>Euthyneura</taxon>
        <taxon>Panpulmonata</taxon>
        <taxon>Eupulmonata</taxon>
        <taxon>Stylommatophora</taxon>
        <taxon>Helicina</taxon>
        <taxon>Arionoidea</taxon>
        <taxon>Arionidae</taxon>
        <taxon>Arion</taxon>
    </lineage>
</organism>
<reference evidence="1" key="1">
    <citation type="submission" date="2014-12" db="EMBL/GenBank/DDBJ databases">
        <title>Insight into the proteome of Arion vulgaris.</title>
        <authorList>
            <person name="Aradska J."/>
            <person name="Bulat T."/>
            <person name="Smidak R."/>
            <person name="Sarate P."/>
            <person name="Gangsoo J."/>
            <person name="Sialana F."/>
            <person name="Bilban M."/>
            <person name="Lubec G."/>
        </authorList>
    </citation>
    <scope>NUCLEOTIDE SEQUENCE</scope>
    <source>
        <tissue evidence="1">Skin</tissue>
    </source>
</reference>
<dbReference type="AlphaFoldDB" id="A0A0B6ZBM8"/>
<sequence>GKLKKLQKGLCPQVEENLQILNALSVNRQNSWEAVSNVTIKKANKAMKTCEADTAIPDDIFLTYLSTSNTVKGHGQEKR</sequence>